<dbReference type="InterPro" id="IPR052922">
    <property type="entry name" value="Cytidylate_Kinase-2"/>
</dbReference>
<name>A0A1S1QNF6_9ACTN</name>
<evidence type="ECO:0000313" key="1">
    <source>
        <dbReference type="EMBL" id="OHV35520.1"/>
    </source>
</evidence>
<evidence type="ECO:0000313" key="2">
    <source>
        <dbReference type="Proteomes" id="UP000179769"/>
    </source>
</evidence>
<dbReference type="GO" id="GO:0016301">
    <property type="term" value="F:kinase activity"/>
    <property type="evidence" value="ECO:0007669"/>
    <property type="project" value="UniProtKB-KW"/>
</dbReference>
<dbReference type="InterPro" id="IPR027417">
    <property type="entry name" value="P-loop_NTPase"/>
</dbReference>
<dbReference type="SUPFAM" id="SSF52540">
    <property type="entry name" value="P-loop containing nucleoside triphosphate hydrolases"/>
    <property type="match status" value="1"/>
</dbReference>
<accession>A0A1S1QNF6</accession>
<proteinExistence type="predicted"/>
<dbReference type="Proteomes" id="UP000179769">
    <property type="component" value="Unassembled WGS sequence"/>
</dbReference>
<dbReference type="Gene3D" id="3.40.50.300">
    <property type="entry name" value="P-loop containing nucleotide triphosphate hydrolases"/>
    <property type="match status" value="1"/>
</dbReference>
<dbReference type="PANTHER" id="PTHR37816">
    <property type="entry name" value="YALI0E33011P"/>
    <property type="match status" value="1"/>
</dbReference>
<reference evidence="2" key="1">
    <citation type="submission" date="2016-07" db="EMBL/GenBank/DDBJ databases">
        <title>Frankia sp. NRRL B-16219 Genome sequencing.</title>
        <authorList>
            <person name="Ghodhbane-Gtari F."/>
            <person name="Swanson E."/>
            <person name="Gueddou A."/>
            <person name="Louati M."/>
            <person name="Nouioui I."/>
            <person name="Hezbri K."/>
            <person name="Abebe-Akele F."/>
            <person name="Simpson S."/>
            <person name="Morris K."/>
            <person name="Thomas K."/>
            <person name="Gtari M."/>
            <person name="Tisa L.S."/>
        </authorList>
    </citation>
    <scope>NUCLEOTIDE SEQUENCE [LARGE SCALE GENOMIC DNA]</scope>
    <source>
        <strain evidence="2">NRRL B-16219</strain>
    </source>
</reference>
<protein>
    <submittedName>
        <fullName evidence="1">Adenylate kinase</fullName>
    </submittedName>
</protein>
<keyword evidence="1" id="KW-0418">Kinase</keyword>
<comment type="caution">
    <text evidence="1">The sequence shown here is derived from an EMBL/GenBank/DDBJ whole genome shotgun (WGS) entry which is preliminary data.</text>
</comment>
<gene>
    <name evidence="1" type="ORF">BBK14_14945</name>
</gene>
<keyword evidence="1" id="KW-0808">Transferase</keyword>
<keyword evidence="2" id="KW-1185">Reference proteome</keyword>
<sequence>MRRVLVVGASGAGKSTLARNMAERLKVPHVELDALYHGPGWVPRPAFRADVDEITGAPGWIVDGNYAAVRELLWARADTVIWLDLPRWLVEWQVVTRTARRIVCRTTLWNGNRERWRELPRASHPIRWGWRKHGEYRTRYGARFADPLNGGKELVRLRSRREVRRWVAALPPAPLDRTAR</sequence>
<dbReference type="PANTHER" id="PTHR37816:SF1">
    <property type="entry name" value="TOXIN"/>
    <property type="match status" value="1"/>
</dbReference>
<organism evidence="1 2">
    <name type="scientific">Parafrankia soli</name>
    <dbReference type="NCBI Taxonomy" id="2599596"/>
    <lineage>
        <taxon>Bacteria</taxon>
        <taxon>Bacillati</taxon>
        <taxon>Actinomycetota</taxon>
        <taxon>Actinomycetes</taxon>
        <taxon>Frankiales</taxon>
        <taxon>Frankiaceae</taxon>
        <taxon>Parafrankia</taxon>
    </lineage>
</organism>
<dbReference type="AlphaFoldDB" id="A0A1S1QNF6"/>
<dbReference type="RefSeq" id="WP_071062092.1">
    <property type="nucleotide sequence ID" value="NZ_MAXA01000125.1"/>
</dbReference>
<dbReference type="EMBL" id="MAXA01000125">
    <property type="protein sequence ID" value="OHV35520.1"/>
    <property type="molecule type" value="Genomic_DNA"/>
</dbReference>